<evidence type="ECO:0000256" key="3">
    <source>
        <dbReference type="ARBA" id="ARBA00022475"/>
    </source>
</evidence>
<feature type="transmembrane region" description="Helical" evidence="8">
    <location>
        <begin position="152"/>
        <end position="170"/>
    </location>
</feature>
<feature type="transmembrane region" description="Helical" evidence="8">
    <location>
        <begin position="414"/>
        <end position="433"/>
    </location>
</feature>
<dbReference type="RefSeq" id="WP_133472782.1">
    <property type="nucleotide sequence ID" value="NZ_SNWP01000010.1"/>
</dbReference>
<organism evidence="9 10">
    <name type="scientific">Sediminibacterium goheungense</name>
    <dbReference type="NCBI Taxonomy" id="1086393"/>
    <lineage>
        <taxon>Bacteria</taxon>
        <taxon>Pseudomonadati</taxon>
        <taxon>Bacteroidota</taxon>
        <taxon>Chitinophagia</taxon>
        <taxon>Chitinophagales</taxon>
        <taxon>Chitinophagaceae</taxon>
        <taxon>Sediminibacterium</taxon>
    </lineage>
</organism>
<evidence type="ECO:0000256" key="6">
    <source>
        <dbReference type="ARBA" id="ARBA00023136"/>
    </source>
</evidence>
<evidence type="ECO:0000256" key="5">
    <source>
        <dbReference type="ARBA" id="ARBA00022989"/>
    </source>
</evidence>
<evidence type="ECO:0000313" key="9">
    <source>
        <dbReference type="EMBL" id="TDO28227.1"/>
    </source>
</evidence>
<keyword evidence="4 8" id="KW-0812">Transmembrane</keyword>
<evidence type="ECO:0000256" key="2">
    <source>
        <dbReference type="ARBA" id="ARBA00010323"/>
    </source>
</evidence>
<evidence type="ECO:0000313" key="10">
    <source>
        <dbReference type="Proteomes" id="UP000295741"/>
    </source>
</evidence>
<feature type="transmembrane region" description="Helical" evidence="8">
    <location>
        <begin position="78"/>
        <end position="99"/>
    </location>
</feature>
<feature type="transmembrane region" description="Helical" evidence="8">
    <location>
        <begin position="31"/>
        <end position="58"/>
    </location>
</feature>
<gene>
    <name evidence="9" type="ORF">BC659_0289</name>
</gene>
<keyword evidence="7 9" id="KW-0808">Transferase</keyword>
<dbReference type="Pfam" id="PF03062">
    <property type="entry name" value="MBOAT"/>
    <property type="match status" value="1"/>
</dbReference>
<proteinExistence type="inferred from homology"/>
<dbReference type="PANTHER" id="PTHR13285:SF18">
    <property type="entry name" value="PROTEIN-CYSTEINE N-PALMITOYLTRANSFERASE RASP"/>
    <property type="match status" value="1"/>
</dbReference>
<dbReference type="AlphaFoldDB" id="A0A4R6J0A1"/>
<feature type="transmembrane region" description="Helical" evidence="8">
    <location>
        <begin position="363"/>
        <end position="383"/>
    </location>
</feature>
<name>A0A4R6J0A1_9BACT</name>
<keyword evidence="6 7" id="KW-0472">Membrane</keyword>
<comment type="subcellular location">
    <subcellularLocation>
        <location evidence="1">Cell membrane</location>
        <topology evidence="1">Multi-pass membrane protein</topology>
    </subcellularLocation>
</comment>
<sequence>MLFNSINFIVFLIVVFSLYWFLYKKPNAQKLLLLISSNIFYAFWDYRFLALLNLTIFIDYYCGKKIQLSTFTHIKKRYLIFSITSCLSILFIFKYFNFFIDSFRNFFSIDINSSFLPFANIILPVGISFYTFHGISYVVDIYNNKITAEKKIVNYALFVSFFPLLVAGPIERARNLLSQITEKVIYFDYALASNGLRLILIGFVKKIVLADNAAVFANEIFGFSDQYNGATMLLGGFFFAIQIYFDFSGYSDIAIGTSKLFGYELIRNFDYPYFSKNLIVFWQKWHISLSSFFRDYLYIPLGGDRVNSTLLYIRNIMVVFVLSGLWHGANYTFLLWGLFHGSIVIITKFTFKIKYLKEQLTKIPLLISYAFTFLIVILGWIIFRSENIDQVKSIYSKIFSSSTFQKPYFENGSMSYKILFLIACYFIIEFISYKKKLASPSELLLIIKNKKIRYIIYILITLAILSLGNFSENSFIYFQF</sequence>
<dbReference type="EMBL" id="SNWP01000010">
    <property type="protein sequence ID" value="TDO28227.1"/>
    <property type="molecule type" value="Genomic_DNA"/>
</dbReference>
<dbReference type="OrthoDB" id="9805788at2"/>
<protein>
    <submittedName>
        <fullName evidence="9">D-alanyl-lipoteichoic acid acyltransferase DltB (MBOAT superfamily)</fullName>
    </submittedName>
</protein>
<comment type="similarity">
    <text evidence="2 7">Belongs to the membrane-bound acyltransferase family.</text>
</comment>
<dbReference type="GO" id="GO:0005886">
    <property type="term" value="C:plasma membrane"/>
    <property type="evidence" value="ECO:0007669"/>
    <property type="project" value="UniProtKB-SubCell"/>
</dbReference>
<evidence type="ECO:0000256" key="8">
    <source>
        <dbReference type="SAM" id="Phobius"/>
    </source>
</evidence>
<keyword evidence="10" id="KW-1185">Reference proteome</keyword>
<dbReference type="InterPro" id="IPR024194">
    <property type="entry name" value="Ac/AlaTfrase_AlgI/DltB"/>
</dbReference>
<dbReference type="PANTHER" id="PTHR13285">
    <property type="entry name" value="ACYLTRANSFERASE"/>
    <property type="match status" value="1"/>
</dbReference>
<feature type="transmembrane region" description="Helical" evidence="8">
    <location>
        <begin position="454"/>
        <end position="471"/>
    </location>
</feature>
<feature type="transmembrane region" description="Helical" evidence="8">
    <location>
        <begin position="6"/>
        <end position="22"/>
    </location>
</feature>
<keyword evidence="5 8" id="KW-1133">Transmembrane helix</keyword>
<dbReference type="InterPro" id="IPR004299">
    <property type="entry name" value="MBOAT_fam"/>
</dbReference>
<keyword evidence="7 9" id="KW-0012">Acyltransferase</keyword>
<feature type="transmembrane region" description="Helical" evidence="8">
    <location>
        <begin position="111"/>
        <end position="132"/>
    </location>
</feature>
<evidence type="ECO:0000256" key="1">
    <source>
        <dbReference type="ARBA" id="ARBA00004651"/>
    </source>
</evidence>
<comment type="caution">
    <text evidence="9">The sequence shown here is derived from an EMBL/GenBank/DDBJ whole genome shotgun (WGS) entry which is preliminary data.</text>
</comment>
<dbReference type="GO" id="GO:0016746">
    <property type="term" value="F:acyltransferase activity"/>
    <property type="evidence" value="ECO:0007669"/>
    <property type="project" value="UniProtKB-KW"/>
</dbReference>
<dbReference type="PIRSF" id="PIRSF500217">
    <property type="entry name" value="AlgI"/>
    <property type="match status" value="1"/>
</dbReference>
<dbReference type="InterPro" id="IPR051085">
    <property type="entry name" value="MB_O-acyltransferase"/>
</dbReference>
<evidence type="ECO:0000256" key="7">
    <source>
        <dbReference type="PIRNR" id="PIRNR016636"/>
    </source>
</evidence>
<evidence type="ECO:0000256" key="4">
    <source>
        <dbReference type="ARBA" id="ARBA00022692"/>
    </source>
</evidence>
<keyword evidence="3 7" id="KW-1003">Cell membrane</keyword>
<reference evidence="9 10" key="1">
    <citation type="submission" date="2019-03" db="EMBL/GenBank/DDBJ databases">
        <title>Genomic Encyclopedia of Archaeal and Bacterial Type Strains, Phase II (KMG-II): from individual species to whole genera.</title>
        <authorList>
            <person name="Goeker M."/>
        </authorList>
    </citation>
    <scope>NUCLEOTIDE SEQUENCE [LARGE SCALE GENOMIC DNA]</scope>
    <source>
        <strain evidence="9 10">DSM 28323</strain>
    </source>
</reference>
<dbReference type="Proteomes" id="UP000295741">
    <property type="component" value="Unassembled WGS sequence"/>
</dbReference>
<dbReference type="InterPro" id="IPR028362">
    <property type="entry name" value="AlgI"/>
</dbReference>
<dbReference type="PIRSF" id="PIRSF016636">
    <property type="entry name" value="AlgI_DltB"/>
    <property type="match status" value="1"/>
</dbReference>
<accession>A0A4R6J0A1</accession>
<dbReference type="GO" id="GO:0042121">
    <property type="term" value="P:alginic acid biosynthetic process"/>
    <property type="evidence" value="ECO:0007669"/>
    <property type="project" value="InterPro"/>
</dbReference>